<gene>
    <name evidence="2" type="ORF">BCR44DRAFT_55168</name>
</gene>
<feature type="transmembrane region" description="Helical" evidence="1">
    <location>
        <begin position="269"/>
        <end position="290"/>
    </location>
</feature>
<evidence type="ECO:0000313" key="3">
    <source>
        <dbReference type="Proteomes" id="UP000193411"/>
    </source>
</evidence>
<dbReference type="AlphaFoldDB" id="A0A1Y2H861"/>
<sequence>MDPQAFPTPSPTAAWIAATLAAITLPIAAHPIHVLYRQARVVGYPVVLNSTTPKRHGIVWVWNLTIAAHVCLIAYSVACTRAEASSCDGKAPDYGCETGYVIQSFIPAGNQGPFLRAWIDIHTAWGGRLFQAWFLTLVVTGVASLALTIRLIPWLQKREDSSASRESRDRGIANGSATSRASGVTLLAPLNDPSGSPSKHHQSTASFKSMDWLQSTARHLRARTKSEARSATRARLHACLRRLRVCLALILLVLGWNVVMVFTRPFPTVLHVTIGWVSCRMISVLLFAATREIRLAVVTRRQIPNTEAGTLAATGEWDAEAKSSRAG</sequence>
<comment type="caution">
    <text evidence="2">The sequence shown here is derived from an EMBL/GenBank/DDBJ whole genome shotgun (WGS) entry which is preliminary data.</text>
</comment>
<dbReference type="EMBL" id="MCFL01000074">
    <property type="protein sequence ID" value="ORZ30788.1"/>
    <property type="molecule type" value="Genomic_DNA"/>
</dbReference>
<feature type="transmembrane region" description="Helical" evidence="1">
    <location>
        <begin position="12"/>
        <end position="36"/>
    </location>
</feature>
<keyword evidence="1" id="KW-0472">Membrane</keyword>
<protein>
    <submittedName>
        <fullName evidence="2">Uncharacterized protein</fullName>
    </submittedName>
</protein>
<evidence type="ECO:0000313" key="2">
    <source>
        <dbReference type="EMBL" id="ORZ30788.1"/>
    </source>
</evidence>
<organism evidence="2 3">
    <name type="scientific">Catenaria anguillulae PL171</name>
    <dbReference type="NCBI Taxonomy" id="765915"/>
    <lineage>
        <taxon>Eukaryota</taxon>
        <taxon>Fungi</taxon>
        <taxon>Fungi incertae sedis</taxon>
        <taxon>Blastocladiomycota</taxon>
        <taxon>Blastocladiomycetes</taxon>
        <taxon>Blastocladiales</taxon>
        <taxon>Catenariaceae</taxon>
        <taxon>Catenaria</taxon>
    </lineage>
</organism>
<proteinExistence type="predicted"/>
<reference evidence="2 3" key="1">
    <citation type="submission" date="2016-07" db="EMBL/GenBank/DDBJ databases">
        <title>Pervasive Adenine N6-methylation of Active Genes in Fungi.</title>
        <authorList>
            <consortium name="DOE Joint Genome Institute"/>
            <person name="Mondo S.J."/>
            <person name="Dannebaum R.O."/>
            <person name="Kuo R.C."/>
            <person name="Labutti K."/>
            <person name="Haridas S."/>
            <person name="Kuo A."/>
            <person name="Salamov A."/>
            <person name="Ahrendt S.R."/>
            <person name="Lipzen A."/>
            <person name="Sullivan W."/>
            <person name="Andreopoulos W.B."/>
            <person name="Clum A."/>
            <person name="Lindquist E."/>
            <person name="Daum C."/>
            <person name="Ramamoorthy G.K."/>
            <person name="Gryganskyi A."/>
            <person name="Culley D."/>
            <person name="Magnuson J.K."/>
            <person name="James T.Y."/>
            <person name="O'Malley M.A."/>
            <person name="Stajich J.E."/>
            <person name="Spatafora J.W."/>
            <person name="Visel A."/>
            <person name="Grigoriev I.V."/>
        </authorList>
    </citation>
    <scope>NUCLEOTIDE SEQUENCE [LARGE SCALE GENOMIC DNA]</scope>
    <source>
        <strain evidence="2 3">PL171</strain>
    </source>
</reference>
<dbReference type="Proteomes" id="UP000193411">
    <property type="component" value="Unassembled WGS sequence"/>
</dbReference>
<keyword evidence="1" id="KW-1133">Transmembrane helix</keyword>
<name>A0A1Y2H861_9FUNG</name>
<keyword evidence="1" id="KW-0812">Transmembrane</keyword>
<feature type="transmembrane region" description="Helical" evidence="1">
    <location>
        <begin position="243"/>
        <end position="263"/>
    </location>
</feature>
<keyword evidence="3" id="KW-1185">Reference proteome</keyword>
<accession>A0A1Y2H861</accession>
<evidence type="ECO:0000256" key="1">
    <source>
        <dbReference type="SAM" id="Phobius"/>
    </source>
</evidence>
<feature type="transmembrane region" description="Helical" evidence="1">
    <location>
        <begin position="57"/>
        <end position="78"/>
    </location>
</feature>
<feature type="transmembrane region" description="Helical" evidence="1">
    <location>
        <begin position="132"/>
        <end position="152"/>
    </location>
</feature>